<dbReference type="CDD" id="cd17546">
    <property type="entry name" value="REC_hyHK_CKI1_RcsC-like"/>
    <property type="match status" value="1"/>
</dbReference>
<dbReference type="EMBL" id="QLNT01000016">
    <property type="protein sequence ID" value="KAF3066819.1"/>
    <property type="molecule type" value="Genomic_DNA"/>
</dbReference>
<comment type="caution">
    <text evidence="2">Lacks conserved residue(s) required for the propagation of feature annotation.</text>
</comment>
<dbReference type="SMART" id="SM00448">
    <property type="entry name" value="REC"/>
    <property type="match status" value="1"/>
</dbReference>
<evidence type="ECO:0000313" key="7">
    <source>
        <dbReference type="Proteomes" id="UP000801864"/>
    </source>
</evidence>
<feature type="transmembrane region" description="Helical" evidence="4">
    <location>
        <begin position="194"/>
        <end position="211"/>
    </location>
</feature>
<protein>
    <submittedName>
        <fullName evidence="6">Hybrid signal transduction histidine kinase M</fullName>
    </submittedName>
</protein>
<organism evidence="6 7">
    <name type="scientific">Trichoderma lentiforme</name>
    <dbReference type="NCBI Taxonomy" id="1567552"/>
    <lineage>
        <taxon>Eukaryota</taxon>
        <taxon>Fungi</taxon>
        <taxon>Dikarya</taxon>
        <taxon>Ascomycota</taxon>
        <taxon>Pezizomycotina</taxon>
        <taxon>Sordariomycetes</taxon>
        <taxon>Hypocreomycetidae</taxon>
        <taxon>Hypocreales</taxon>
        <taxon>Hypocreaceae</taxon>
        <taxon>Trichoderma</taxon>
    </lineage>
</organism>
<name>A0A9P5CC48_9HYPO</name>
<evidence type="ECO:0000256" key="3">
    <source>
        <dbReference type="SAM" id="MobiDB-lite"/>
    </source>
</evidence>
<dbReference type="Proteomes" id="UP000801864">
    <property type="component" value="Unassembled WGS sequence"/>
</dbReference>
<comment type="caution">
    <text evidence="6">The sequence shown here is derived from an EMBL/GenBank/DDBJ whole genome shotgun (WGS) entry which is preliminary data.</text>
</comment>
<dbReference type="PANTHER" id="PTHR43719">
    <property type="entry name" value="TWO-COMPONENT HISTIDINE KINASE"/>
    <property type="match status" value="1"/>
</dbReference>
<dbReference type="GO" id="GO:0000160">
    <property type="term" value="P:phosphorelay signal transduction system"/>
    <property type="evidence" value="ECO:0007669"/>
    <property type="project" value="InterPro"/>
</dbReference>
<dbReference type="GO" id="GO:0016301">
    <property type="term" value="F:kinase activity"/>
    <property type="evidence" value="ECO:0007669"/>
    <property type="project" value="UniProtKB-KW"/>
</dbReference>
<keyword evidence="7" id="KW-1185">Reference proteome</keyword>
<dbReference type="SUPFAM" id="SSF52172">
    <property type="entry name" value="CheY-like"/>
    <property type="match status" value="1"/>
</dbReference>
<dbReference type="InterPro" id="IPR011006">
    <property type="entry name" value="CheY-like_superfamily"/>
</dbReference>
<feature type="domain" description="Response regulatory" evidence="5">
    <location>
        <begin position="653"/>
        <end position="774"/>
    </location>
</feature>
<feature type="compositionally biased region" description="Polar residues" evidence="3">
    <location>
        <begin position="37"/>
        <end position="49"/>
    </location>
</feature>
<evidence type="ECO:0000256" key="1">
    <source>
        <dbReference type="ARBA" id="ARBA00022553"/>
    </source>
</evidence>
<evidence type="ECO:0000259" key="5">
    <source>
        <dbReference type="PROSITE" id="PS50110"/>
    </source>
</evidence>
<keyword evidence="4" id="KW-1133">Transmembrane helix</keyword>
<dbReference type="InterPro" id="IPR001789">
    <property type="entry name" value="Sig_transdc_resp-reg_receiver"/>
</dbReference>
<keyword evidence="6" id="KW-0418">Kinase</keyword>
<proteinExistence type="predicted"/>
<feature type="region of interest" description="Disordered" evidence="3">
    <location>
        <begin position="315"/>
        <end position="355"/>
    </location>
</feature>
<keyword evidence="6" id="KW-0808">Transferase</keyword>
<reference evidence="6 7" key="1">
    <citation type="submission" date="2018-06" db="EMBL/GenBank/DDBJ databases">
        <title>Genome analysis of cellulolytic fungus Trichoderma lentiforme CFAM-422.</title>
        <authorList>
            <person name="Steindorff A.S."/>
            <person name="Formighieri E.F."/>
            <person name="Midorikawa G.E.O."/>
            <person name="Tamietti M.S."/>
            <person name="Ramos E.Z."/>
            <person name="Silva A.S."/>
            <person name="Bon E.P.S."/>
            <person name="Mendes T.D."/>
            <person name="Damaso M.C.T."/>
            <person name="Favaro L.C.L."/>
        </authorList>
    </citation>
    <scope>NUCLEOTIDE SEQUENCE [LARGE SCALE GENOMIC DNA]</scope>
    <source>
        <strain evidence="6 7">CFAM-422</strain>
    </source>
</reference>
<dbReference type="PROSITE" id="PS50110">
    <property type="entry name" value="RESPONSE_REGULATORY"/>
    <property type="match status" value="1"/>
</dbReference>
<dbReference type="InterPro" id="IPR050956">
    <property type="entry name" value="2C_system_His_kinase"/>
</dbReference>
<sequence>MSVTSKVEMGTVILNPPERTHIQLDRLRRIPKHFSGPWSTRLESGSRLNPQLPAEQVPTTDPIKPLQEDNSSSFRPLVQQPPDHYRDPKKIPGVKPAAYAYPYADECISVEHQKRFPVIIDIFQQNLNEHKKLSLKHPTKTEYKLKMCGTGIEDAKPSILVCHPQNDPETGILIIRSLTKSHVRKQYDSRHVKVRFGIYLFLGPAFTYLGLRAGPLNIRMKDASFSGACLVSGDVGPTISTITCGIKFLGAHGPLFGLTSAHAFDNDEDDTIDAKLGETANQPLLLHGTTRDEESEDEDICVFADVEYDFAELMRYDSSDEESQTTTSSIPSEGLSKPEHSQTDSDVPPSHDTYITPSRVWGRRKIRQLNHPNLDWALIEIEKSEQWELDNIKLPSQIYKALDSRYKSRSVLVMTSRGALKGTICNIPTFLTNSNSNSHAGEVWSVTLPKSGISKSVTIFTYTMGSTANCSTDEILVGDSGALVLDALTKRLYGYVIGINHFRELYIMPLNLLLQQFSDVLPYPIFGTPIVFMDINPRPTPIEAISDSSIVPSLTKLLSTYWPVDTSQKILTRENLLERDDHSFMEVYDWDTGRDFQYGGKISISAGFAGYILNRGPISLIEGSFRPSDSKSARKSPEESLVLRDKPQMPQISVMLVDNDPANLKGLSVYMIRHNVGFSAAENGRKAVEFFFADPGKYACILMSTSMPVMDGFEATRQIRAYEAQMGLTPVLIIALSVFTTEDAQQEALESGMNVFLTQPVNQGLLGNLLESRGVVVTMSSQTSVGVVAVDSAGKKRSHSESFDRSFKKLKSWPARLSFSLQSSVQAAQSSFAASTISSGISRSSASPDGDKSDAQKMVPSLGMQVHLNFQQLEYLYRHREKIPRVRANGSRVYVFPCADECISVDHHTRFPVIKDIFKQNIQEYYPMALKHPAKTEYRLKMCGTSMESAKPSILIHHPQADKKTGLKILELLNRPQVREQYNSSNMTVCFEVYWFSGPAFRYFGRPMDGLSIRMQDSYIPGALLSDNVGDRISTISCGIKFSDLDDAIFVLTTAHAFEEDDESSESDIEHEGTVLGISLALDGDEDGDGHIYRFGDIEYDMAELTDYDSMDEEDQAREQQKNSLRHVQGQSDHFLQTSDTKVVINPNRVWGRSQEPEWDNYSNLDWALIEIDKSEQWEANEVELAMHDIPGLGYQKRDVKVVTSQGSLYGTISNIPSFIANSNNLYSLCKVWTVSLADPSQMSVGDSGALVIDSLTEKAYGYVIGINYFQELYVIPLQSVLDQIYQMLPISNGTPEIFMALDSRPGPLPTEGKHSAFGFASHLNQYWPRTGMYNVNGSFSQPRWPEAESFGTAR</sequence>
<dbReference type="PANTHER" id="PTHR43719:SF28">
    <property type="entry name" value="PEROXIDE STRESS-ACTIVATED HISTIDINE KINASE MAK1-RELATED"/>
    <property type="match status" value="1"/>
</dbReference>
<keyword evidence="4" id="KW-0472">Membrane</keyword>
<dbReference type="Gene3D" id="3.40.50.2300">
    <property type="match status" value="1"/>
</dbReference>
<evidence type="ECO:0000256" key="4">
    <source>
        <dbReference type="SAM" id="Phobius"/>
    </source>
</evidence>
<keyword evidence="4" id="KW-0812">Transmembrane</keyword>
<keyword evidence="1" id="KW-0597">Phosphoprotein</keyword>
<feature type="region of interest" description="Disordered" evidence="3">
    <location>
        <begin position="35"/>
        <end position="91"/>
    </location>
</feature>
<evidence type="ECO:0000256" key="2">
    <source>
        <dbReference type="PROSITE-ProRule" id="PRU00169"/>
    </source>
</evidence>
<dbReference type="Pfam" id="PF00072">
    <property type="entry name" value="Response_reg"/>
    <property type="match status" value="1"/>
</dbReference>
<evidence type="ECO:0000313" key="6">
    <source>
        <dbReference type="EMBL" id="KAF3066819.1"/>
    </source>
</evidence>
<gene>
    <name evidence="6" type="ORF">CFAM422_008877</name>
</gene>
<accession>A0A9P5CC48</accession>